<sequence length="108" mass="12673">MILEIDFNEKDSYITVKKIPPLATVEISEETQKELLKAFENAKFKEMKMEDSNIDLHYNYLINISVSGYFALFVDSSNKIIYVDETQKKYIMVDDNDFFDILENAVKK</sequence>
<accession>W4F281</accession>
<evidence type="ECO:0000313" key="2">
    <source>
        <dbReference type="Proteomes" id="UP000019062"/>
    </source>
</evidence>
<name>W4F281_9BACL</name>
<evidence type="ECO:0000313" key="1">
    <source>
        <dbReference type="EMBL" id="ETT86569.1"/>
    </source>
</evidence>
<dbReference type="Proteomes" id="UP000019062">
    <property type="component" value="Unassembled WGS sequence"/>
</dbReference>
<proteinExistence type="predicted"/>
<dbReference type="AlphaFoldDB" id="W4F281"/>
<dbReference type="RefSeq" id="WP_155981169.1">
    <property type="nucleotide sequence ID" value="NZ_ASQA01000013.1"/>
</dbReference>
<keyword evidence="2" id="KW-1185">Reference proteome</keyword>
<reference evidence="1 2" key="1">
    <citation type="journal article" date="2014" name="BMC Genomics">
        <title>Genomic comparison of sporeforming bacilli isolated from milk.</title>
        <authorList>
            <person name="Moreno Switt A.I."/>
            <person name="Andrus A.D."/>
            <person name="Ranieri M.L."/>
            <person name="Orsi R.H."/>
            <person name="Ivy R."/>
            <person name="den Bakker H.C."/>
            <person name="Martin N.H."/>
            <person name="Wiedmann M."/>
            <person name="Boor K.J."/>
        </authorList>
    </citation>
    <scope>NUCLEOTIDE SEQUENCE [LARGE SCALE GENOMIC DNA]</scope>
    <source>
        <strain evidence="1 2">FSL R5-213</strain>
    </source>
</reference>
<dbReference type="EMBL" id="ASQA01000013">
    <property type="protein sequence ID" value="ETT86569.1"/>
    <property type="molecule type" value="Genomic_DNA"/>
</dbReference>
<gene>
    <name evidence="1" type="ORF">C176_07642</name>
</gene>
<organism evidence="1 2">
    <name type="scientific">Viridibacillus arenosi FSL R5-213</name>
    <dbReference type="NCBI Taxonomy" id="1227360"/>
    <lineage>
        <taxon>Bacteria</taxon>
        <taxon>Bacillati</taxon>
        <taxon>Bacillota</taxon>
        <taxon>Bacilli</taxon>
        <taxon>Bacillales</taxon>
        <taxon>Caryophanaceae</taxon>
        <taxon>Viridibacillus</taxon>
    </lineage>
</organism>
<protein>
    <submittedName>
        <fullName evidence="1">Uncharacterized protein</fullName>
    </submittedName>
</protein>
<comment type="caution">
    <text evidence="1">The sequence shown here is derived from an EMBL/GenBank/DDBJ whole genome shotgun (WGS) entry which is preliminary data.</text>
</comment>